<feature type="region of interest" description="Disordered" evidence="2">
    <location>
        <begin position="1"/>
        <end position="48"/>
    </location>
</feature>
<evidence type="ECO:0000313" key="4">
    <source>
        <dbReference type="EMBL" id="CAH1250185.1"/>
    </source>
</evidence>
<gene>
    <name evidence="4" type="primary">Hypp8803</name>
    <name evidence="4" type="ORF">BLAG_LOCUS11031</name>
</gene>
<keyword evidence="5" id="KW-1185">Reference proteome</keyword>
<name>A0A8J9ZAX0_BRALA</name>
<organism evidence="4 5">
    <name type="scientific">Branchiostoma lanceolatum</name>
    <name type="common">Common lancelet</name>
    <name type="synonym">Amphioxus lanceolatum</name>
    <dbReference type="NCBI Taxonomy" id="7740"/>
    <lineage>
        <taxon>Eukaryota</taxon>
        <taxon>Metazoa</taxon>
        <taxon>Chordata</taxon>
        <taxon>Cephalochordata</taxon>
        <taxon>Leptocardii</taxon>
        <taxon>Amphioxiformes</taxon>
        <taxon>Branchiostomatidae</taxon>
        <taxon>Branchiostoma</taxon>
    </lineage>
</organism>
<accession>A0A8J9ZAX0</accession>
<evidence type="ECO:0000256" key="2">
    <source>
        <dbReference type="SAM" id="MobiDB-lite"/>
    </source>
</evidence>
<feature type="transmembrane region" description="Helical" evidence="3">
    <location>
        <begin position="122"/>
        <end position="147"/>
    </location>
</feature>
<feature type="compositionally biased region" description="Basic and acidic residues" evidence="2">
    <location>
        <begin position="596"/>
        <end position="608"/>
    </location>
</feature>
<dbReference type="EMBL" id="OV696703">
    <property type="protein sequence ID" value="CAH1250185.1"/>
    <property type="molecule type" value="Genomic_DNA"/>
</dbReference>
<reference evidence="4" key="1">
    <citation type="submission" date="2022-01" db="EMBL/GenBank/DDBJ databases">
        <authorList>
            <person name="Braso-Vives M."/>
        </authorList>
    </citation>
    <scope>NUCLEOTIDE SEQUENCE</scope>
</reference>
<keyword evidence="3" id="KW-0812">Transmembrane</keyword>
<evidence type="ECO:0000256" key="3">
    <source>
        <dbReference type="SAM" id="Phobius"/>
    </source>
</evidence>
<dbReference type="AlphaFoldDB" id="A0A8J9ZAX0"/>
<evidence type="ECO:0000256" key="1">
    <source>
        <dbReference type="SAM" id="Coils"/>
    </source>
</evidence>
<evidence type="ECO:0000313" key="5">
    <source>
        <dbReference type="Proteomes" id="UP000838412"/>
    </source>
</evidence>
<keyword evidence="1" id="KW-0175">Coiled coil</keyword>
<feature type="coiled-coil region" evidence="1">
    <location>
        <begin position="166"/>
        <end position="193"/>
    </location>
</feature>
<feature type="compositionally biased region" description="Polar residues" evidence="2">
    <location>
        <begin position="20"/>
        <end position="33"/>
    </location>
</feature>
<dbReference type="Proteomes" id="UP000838412">
    <property type="component" value="Chromosome 18"/>
</dbReference>
<proteinExistence type="predicted"/>
<feature type="transmembrane region" description="Helical" evidence="3">
    <location>
        <begin position="153"/>
        <end position="171"/>
    </location>
</feature>
<feature type="compositionally biased region" description="Basic and acidic residues" evidence="2">
    <location>
        <begin position="673"/>
        <end position="694"/>
    </location>
</feature>
<feature type="region of interest" description="Disordered" evidence="2">
    <location>
        <begin position="596"/>
        <end position="757"/>
    </location>
</feature>
<keyword evidence="3" id="KW-1133">Transmembrane helix</keyword>
<feature type="compositionally biased region" description="Polar residues" evidence="2">
    <location>
        <begin position="722"/>
        <end position="744"/>
    </location>
</feature>
<feature type="compositionally biased region" description="Acidic residues" evidence="2">
    <location>
        <begin position="1"/>
        <end position="19"/>
    </location>
</feature>
<keyword evidence="3" id="KW-0472">Membrane</keyword>
<dbReference type="OrthoDB" id="10047219at2759"/>
<protein>
    <submittedName>
        <fullName evidence="4">Hypp8803 protein</fullName>
    </submittedName>
</protein>
<sequence length="757" mass="85715">MADEGDIPDVEVNDNEESLESVNRTDQESSTTDIPLPLENTKRNMTENNETSIDIDKENENNEAQETQPLLLQRQVVHEGADVTTDHELPEKDATKTKKRRNCREFFCAWDDRRAYYFGRKLGITFVYLGIGMVIAGILLVWISTVWKPERPFAMMIWIGITVIIVGALIIENSNWQKEIDKAKKQNIVYELEKLEEKANEPKMFYGAAFDDIDIKDESGQTVQLTKEQVRQMVSDIVGSDAIHSIYHIGGQWKVYFHTKPARDEFMNKALVYRGKNIRKYVIESKTEEELVALAELDALEPRDETLYGYMFEDGDVVNEDGNLVKLDEDEVCESILNTEVDPDKLYAVEYIRGEWKIYVYGKTSGDKLMKQGLTIRGQGINLRTIDYSKIVQPPKAKLRKSSVSSGEKDMSGVAILKILNLPVIVEDRVVIKNLQKAGCKVKGVIQKQRLKRQFAKSTVYFLNGIRFVRVRIPSIKRFPLNQVWDGYFVKMEVVKVFPDDDSAEQNAKLDSAISALQVEDKMADTNKKTEVVTTAICHVENEADELSRERARTSLRDYDMGTDRTEELFQAGQFSREGTRPFPYELDMEIDHNDELSDAGELSREGTRSSSYELDMGANRDEEELGAGELSREGTRSSSYGVDMGTDLEQSEVGEFSRDGTRPSSYELDTVTSRHEELSDADELSREGTRCSLDDLEGAVGGDEPEDIDIPEMMKRVNGDSGIQTPESGSRTSVLGSQMSNQEGAPLSQMRQEYLV</sequence>